<organism evidence="1">
    <name type="scientific">Brassica napus</name>
    <name type="common">Rape</name>
    <dbReference type="NCBI Taxonomy" id="3708"/>
    <lineage>
        <taxon>Eukaryota</taxon>
        <taxon>Viridiplantae</taxon>
        <taxon>Streptophyta</taxon>
        <taxon>Embryophyta</taxon>
        <taxon>Tracheophyta</taxon>
        <taxon>Spermatophyta</taxon>
        <taxon>Magnoliopsida</taxon>
        <taxon>eudicotyledons</taxon>
        <taxon>Gunneridae</taxon>
        <taxon>Pentapetalae</taxon>
        <taxon>rosids</taxon>
        <taxon>malvids</taxon>
        <taxon>Brassicales</taxon>
        <taxon>Brassicaceae</taxon>
        <taxon>Brassiceae</taxon>
        <taxon>Brassica</taxon>
    </lineage>
</organism>
<evidence type="ECO:0000313" key="1">
    <source>
        <dbReference type="EMBL" id="CAF2075105.1"/>
    </source>
</evidence>
<accession>A0A816RKQ0</accession>
<proteinExistence type="predicted"/>
<name>A0A816RKQ0_BRANA</name>
<protein>
    <submittedName>
        <fullName evidence="1">(rape) hypothetical protein</fullName>
    </submittedName>
</protein>
<dbReference type="AlphaFoldDB" id="A0A816RKQ0"/>
<dbReference type="PANTHER" id="PTHR33642:SF5">
    <property type="entry name" value="MATURASE"/>
    <property type="match status" value="1"/>
</dbReference>
<dbReference type="EMBL" id="HG994365">
    <property type="protein sequence ID" value="CAF2075105.1"/>
    <property type="molecule type" value="Genomic_DNA"/>
</dbReference>
<reference evidence="1" key="1">
    <citation type="submission" date="2021-01" db="EMBL/GenBank/DDBJ databases">
        <authorList>
            <consortium name="Genoscope - CEA"/>
            <person name="William W."/>
        </authorList>
    </citation>
    <scope>NUCLEOTIDE SEQUENCE</scope>
</reference>
<dbReference type="PANTHER" id="PTHR33642">
    <property type="entry name" value="COX1/OXI3 INTRON 1 PROTEIN-RELATED"/>
    <property type="match status" value="1"/>
</dbReference>
<gene>
    <name evidence="1" type="ORF">DARMORV10_C01P34990.1</name>
</gene>
<dbReference type="Proteomes" id="UP001295469">
    <property type="component" value="Chromosome C01"/>
</dbReference>
<sequence length="237" mass="26113">MGKKDGVYYHLVGGVIFFPLQIKQALFSFHLKDKFFLPTDFSSQKGYQGIGRVRFPVCSIQEESLIPRNISRKEASQPRFGTPPMSICSKSLFSKVVFRGRFYFHLERFACVFLGYSLPVSCKRPQSTQGSLQDGVQLAETFGIAGVRSPQVSVLWGTVKHIRQGVPRGISFLHSSGRSNASSDVQQVVSRSGTHARKLSLYTPPGRKAAGEGGGHWAGSISSEFPVKIEASIKKIL</sequence>